<dbReference type="STRING" id="240176.A8NEB9"/>
<proteinExistence type="predicted"/>
<gene>
    <name evidence="1" type="ORF">CC1G_01044</name>
</gene>
<dbReference type="GeneID" id="6009473"/>
<comment type="caution">
    <text evidence="1">The sequence shown here is derived from an EMBL/GenBank/DDBJ whole genome shotgun (WGS) entry which is preliminary data.</text>
</comment>
<dbReference type="RefSeq" id="XP_001832982.1">
    <property type="nucleotide sequence ID" value="XM_001832930.2"/>
</dbReference>
<dbReference type="VEuPathDB" id="FungiDB:CC1G_01044"/>
<dbReference type="InParanoid" id="A8NEB9"/>
<dbReference type="OMA" id="WIIRAHA"/>
<reference evidence="1 2" key="1">
    <citation type="journal article" date="2010" name="Proc. Natl. Acad. Sci. U.S.A.">
        <title>Insights into evolution of multicellular fungi from the assembled chromosomes of the mushroom Coprinopsis cinerea (Coprinus cinereus).</title>
        <authorList>
            <person name="Stajich J.E."/>
            <person name="Wilke S.K."/>
            <person name="Ahren D."/>
            <person name="Au C.H."/>
            <person name="Birren B.W."/>
            <person name="Borodovsky M."/>
            <person name="Burns C."/>
            <person name="Canback B."/>
            <person name="Casselton L.A."/>
            <person name="Cheng C.K."/>
            <person name="Deng J."/>
            <person name="Dietrich F.S."/>
            <person name="Fargo D.C."/>
            <person name="Farman M.L."/>
            <person name="Gathman A.C."/>
            <person name="Goldberg J."/>
            <person name="Guigo R."/>
            <person name="Hoegger P.J."/>
            <person name="Hooker J.B."/>
            <person name="Huggins A."/>
            <person name="James T.Y."/>
            <person name="Kamada T."/>
            <person name="Kilaru S."/>
            <person name="Kodira C."/>
            <person name="Kues U."/>
            <person name="Kupfer D."/>
            <person name="Kwan H.S."/>
            <person name="Lomsadze A."/>
            <person name="Li W."/>
            <person name="Lilly W.W."/>
            <person name="Ma L.J."/>
            <person name="Mackey A.J."/>
            <person name="Manning G."/>
            <person name="Martin F."/>
            <person name="Muraguchi H."/>
            <person name="Natvig D.O."/>
            <person name="Palmerini H."/>
            <person name="Ramesh M.A."/>
            <person name="Rehmeyer C.J."/>
            <person name="Roe B.A."/>
            <person name="Shenoy N."/>
            <person name="Stanke M."/>
            <person name="Ter-Hovhannisyan V."/>
            <person name="Tunlid A."/>
            <person name="Velagapudi R."/>
            <person name="Vision T.J."/>
            <person name="Zeng Q."/>
            <person name="Zolan M.E."/>
            <person name="Pukkila P.J."/>
        </authorList>
    </citation>
    <scope>NUCLEOTIDE SEQUENCE [LARGE SCALE GENOMIC DNA]</scope>
    <source>
        <strain evidence="2">Okayama-7 / 130 / ATCC MYA-4618 / FGSC 9003</strain>
    </source>
</reference>
<evidence type="ECO:0000313" key="2">
    <source>
        <dbReference type="Proteomes" id="UP000001861"/>
    </source>
</evidence>
<accession>A8NEB9</accession>
<organism evidence="1 2">
    <name type="scientific">Coprinopsis cinerea (strain Okayama-7 / 130 / ATCC MYA-4618 / FGSC 9003)</name>
    <name type="common">Inky cap fungus</name>
    <name type="synonym">Hormographiella aspergillata</name>
    <dbReference type="NCBI Taxonomy" id="240176"/>
    <lineage>
        <taxon>Eukaryota</taxon>
        <taxon>Fungi</taxon>
        <taxon>Dikarya</taxon>
        <taxon>Basidiomycota</taxon>
        <taxon>Agaricomycotina</taxon>
        <taxon>Agaricomycetes</taxon>
        <taxon>Agaricomycetidae</taxon>
        <taxon>Agaricales</taxon>
        <taxon>Agaricineae</taxon>
        <taxon>Psathyrellaceae</taxon>
        <taxon>Coprinopsis</taxon>
    </lineage>
</organism>
<dbReference type="OrthoDB" id="432970at2759"/>
<dbReference type="EMBL" id="AACS02000002">
    <property type="protein sequence ID" value="EAU88671.1"/>
    <property type="molecule type" value="Genomic_DNA"/>
</dbReference>
<dbReference type="KEGG" id="cci:CC1G_01044"/>
<name>A8NEB9_COPC7</name>
<protein>
    <submittedName>
        <fullName evidence="1">Uncharacterized protein</fullName>
    </submittedName>
</protein>
<sequence length="291" mass="32295">MNRGSLDEIAATLPLPLSEDIAVALGLKRSALGPDKEPKSQVEIMRTIDIFTSRIKREHEIQQDVVYSRFAALYLPATVDKFLDPPPLPANAPCYIAPGVKLTNEMYALKGPYTDMIIQIHHLPYFAKYLRSSHPNAANGKRFTEVLATRLADLAPLFESRLSPSARNVSIEERTSYKNLIGDVCQLLSSILVDMSKEKDRAQAIVAPATKARLIPFLKKWASRYPREFVGDTTGRTVLLLEENIALLKMVQPMRRTFKGSAGCAMIGCPATSNLKACSRCVTTRYVSPDI</sequence>
<keyword evidence="2" id="KW-1185">Reference proteome</keyword>
<dbReference type="Proteomes" id="UP000001861">
    <property type="component" value="Unassembled WGS sequence"/>
</dbReference>
<evidence type="ECO:0000313" key="1">
    <source>
        <dbReference type="EMBL" id="EAU88671.1"/>
    </source>
</evidence>
<dbReference type="eggNOG" id="ENOG502STXP">
    <property type="taxonomic scope" value="Eukaryota"/>
</dbReference>
<dbReference type="AlphaFoldDB" id="A8NEB9"/>